<dbReference type="AlphaFoldDB" id="A0A099X0K7"/>
<dbReference type="Proteomes" id="UP000030146">
    <property type="component" value="Unassembled WGS sequence"/>
</dbReference>
<keyword evidence="4" id="KW-1185">Reference proteome</keyword>
<organism evidence="3 4">
    <name type="scientific">Porphyromonas gulae</name>
    <dbReference type="NCBI Taxonomy" id="111105"/>
    <lineage>
        <taxon>Bacteria</taxon>
        <taxon>Pseudomonadati</taxon>
        <taxon>Bacteroidota</taxon>
        <taxon>Bacteroidia</taxon>
        <taxon>Bacteroidales</taxon>
        <taxon>Porphyromonadaceae</taxon>
        <taxon>Porphyromonas</taxon>
    </lineage>
</organism>
<name>A0A099X0K7_9PORP</name>
<dbReference type="CDD" id="cd07891">
    <property type="entry name" value="CYTH-like_CthTTM-like_1"/>
    <property type="match status" value="1"/>
</dbReference>
<dbReference type="InterPro" id="IPR033469">
    <property type="entry name" value="CYTH-like_dom_sf"/>
</dbReference>
<dbReference type="Pfam" id="PF01928">
    <property type="entry name" value="CYTH"/>
    <property type="match status" value="1"/>
</dbReference>
<evidence type="ECO:0000259" key="2">
    <source>
        <dbReference type="PROSITE" id="PS51707"/>
    </source>
</evidence>
<evidence type="ECO:0000256" key="1">
    <source>
        <dbReference type="PIRSR" id="PIRSR016487-1"/>
    </source>
</evidence>
<dbReference type="InterPro" id="IPR023577">
    <property type="entry name" value="CYTH_domain"/>
</dbReference>
<dbReference type="RefSeq" id="WP_039417834.1">
    <property type="nucleotide sequence ID" value="NZ_JRAK01000011.1"/>
</dbReference>
<dbReference type="EMBL" id="JRAK01000011">
    <property type="protein sequence ID" value="KGN94559.1"/>
    <property type="molecule type" value="Genomic_DNA"/>
</dbReference>
<gene>
    <name evidence="3" type="ORF">HR15_00590</name>
</gene>
<accession>A0A099X0K7</accession>
<dbReference type="SUPFAM" id="SSF55154">
    <property type="entry name" value="CYTH-like phosphatases"/>
    <property type="match status" value="1"/>
</dbReference>
<dbReference type="SMART" id="SM01118">
    <property type="entry name" value="CYTH"/>
    <property type="match status" value="1"/>
</dbReference>
<dbReference type="PANTHER" id="PTHR40114:SF1">
    <property type="entry name" value="SLR0698 PROTEIN"/>
    <property type="match status" value="1"/>
</dbReference>
<dbReference type="Gene3D" id="2.40.320.10">
    <property type="entry name" value="Hypothetical Protein Pfu-838710-001"/>
    <property type="match status" value="1"/>
</dbReference>
<feature type="active site" description="Proton acceptor" evidence="1">
    <location>
        <position position="28"/>
    </location>
</feature>
<protein>
    <submittedName>
        <fullName evidence="3">Adenylate cyclase</fullName>
    </submittedName>
</protein>
<dbReference type="InterPro" id="IPR012042">
    <property type="entry name" value="NeuTTM/CthTTM-like"/>
</dbReference>
<proteinExistence type="predicted"/>
<evidence type="ECO:0000313" key="4">
    <source>
        <dbReference type="Proteomes" id="UP000030146"/>
    </source>
</evidence>
<dbReference type="PANTHER" id="PTHR40114">
    <property type="entry name" value="SLR0698 PROTEIN"/>
    <property type="match status" value="1"/>
</dbReference>
<comment type="caution">
    <text evidence="3">The sequence shown here is derived from an EMBL/GenBank/DDBJ whole genome shotgun (WGS) entry which is preliminary data.</text>
</comment>
<dbReference type="GeneID" id="57238850"/>
<feature type="domain" description="CYTH" evidence="2">
    <location>
        <begin position="1"/>
        <end position="148"/>
    </location>
</feature>
<evidence type="ECO:0000313" key="3">
    <source>
        <dbReference type="EMBL" id="KGN94559.1"/>
    </source>
</evidence>
<reference evidence="3 4" key="1">
    <citation type="submission" date="2014-08" db="EMBL/GenBank/DDBJ databases">
        <title>Porphyromonas gulae strain:COT-052_OH3439 Genome sequencing.</title>
        <authorList>
            <person name="Wallis C."/>
            <person name="Deusch O."/>
            <person name="O'Flynn C."/>
            <person name="Davis I."/>
            <person name="Jospin G."/>
            <person name="Darling A.E."/>
            <person name="Coil D.A."/>
            <person name="Alexiev A."/>
            <person name="Horsfall A."/>
            <person name="Kirkwood N."/>
            <person name="Harris S."/>
            <person name="Eisen J.A."/>
        </authorList>
    </citation>
    <scope>NUCLEOTIDE SEQUENCE [LARGE SCALE GENOMIC DNA]</scope>
    <source>
        <strain evidence="4">COT-052 OH3439</strain>
    </source>
</reference>
<dbReference type="PROSITE" id="PS51707">
    <property type="entry name" value="CYTH"/>
    <property type="match status" value="1"/>
</dbReference>
<dbReference type="PIRSF" id="PIRSF016487">
    <property type="entry name" value="CYTH_UCP016487"/>
    <property type="match status" value="1"/>
</dbReference>
<sequence>MEIERKFLVLNDDFKAKATAVQSITQAYFVADERCTVRIRLCDNEAYLTIKGKTHEGGLSRSEYEYPVPFEEAKAMLALCLPGYITKQRYCVPYKGHVWEVDVFEGRHKGLVIAEIELATEDESIELPDWIGSEVTGDRRYYNSFIAGIQK</sequence>